<evidence type="ECO:0000313" key="3">
    <source>
        <dbReference type="Proteomes" id="UP000316095"/>
    </source>
</evidence>
<dbReference type="RefSeq" id="WP_146505057.1">
    <property type="nucleotide sequence ID" value="NZ_SJPG01000001.1"/>
</dbReference>
<name>A0A5C5XJX4_9PLAN</name>
<protein>
    <submittedName>
        <fullName evidence="2">Uncharacterized protein</fullName>
    </submittedName>
</protein>
<keyword evidence="3" id="KW-1185">Reference proteome</keyword>
<dbReference type="EMBL" id="SJPG01000001">
    <property type="protein sequence ID" value="TWT63290.1"/>
    <property type="molecule type" value="Genomic_DNA"/>
</dbReference>
<reference evidence="2 3" key="1">
    <citation type="submission" date="2019-02" db="EMBL/GenBank/DDBJ databases">
        <title>Deep-cultivation of Planctomycetes and their phenomic and genomic characterization uncovers novel biology.</title>
        <authorList>
            <person name="Wiegand S."/>
            <person name="Jogler M."/>
            <person name="Boedeker C."/>
            <person name="Pinto D."/>
            <person name="Vollmers J."/>
            <person name="Rivas-Marin E."/>
            <person name="Kohn T."/>
            <person name="Peeters S.H."/>
            <person name="Heuer A."/>
            <person name="Rast P."/>
            <person name="Oberbeckmann S."/>
            <person name="Bunk B."/>
            <person name="Jeske O."/>
            <person name="Meyerdierks A."/>
            <person name="Storesund J.E."/>
            <person name="Kallscheuer N."/>
            <person name="Luecker S."/>
            <person name="Lage O.M."/>
            <person name="Pohl T."/>
            <person name="Merkel B.J."/>
            <person name="Hornburger P."/>
            <person name="Mueller R.-W."/>
            <person name="Bruemmer F."/>
            <person name="Labrenz M."/>
            <person name="Spormann A.M."/>
            <person name="Op Den Camp H."/>
            <person name="Overmann J."/>
            <person name="Amann R."/>
            <person name="Jetten M.S.M."/>
            <person name="Mascher T."/>
            <person name="Medema M.H."/>
            <person name="Devos D.P."/>
            <person name="Kaster A.-K."/>
            <person name="Ovreas L."/>
            <person name="Rohde M."/>
            <person name="Galperin M.Y."/>
            <person name="Jogler C."/>
        </authorList>
    </citation>
    <scope>NUCLEOTIDE SEQUENCE [LARGE SCALE GENOMIC DNA]</scope>
    <source>
        <strain evidence="2 3">Pan54</strain>
    </source>
</reference>
<sequence>MNHEEKSDSIAMNVSLYLGLILMVYAGSFGLLYLDEVVYSTHWVQNTIPVSPIILQVIYWPLLKLFGFI</sequence>
<keyword evidence="1" id="KW-0472">Membrane</keyword>
<evidence type="ECO:0000256" key="1">
    <source>
        <dbReference type="SAM" id="Phobius"/>
    </source>
</evidence>
<dbReference type="Proteomes" id="UP000316095">
    <property type="component" value="Unassembled WGS sequence"/>
</dbReference>
<proteinExistence type="predicted"/>
<keyword evidence="1" id="KW-1133">Transmembrane helix</keyword>
<dbReference type="AlphaFoldDB" id="A0A5C5XJX4"/>
<gene>
    <name evidence="2" type="ORF">Pan54_40430</name>
</gene>
<evidence type="ECO:0000313" key="2">
    <source>
        <dbReference type="EMBL" id="TWT63290.1"/>
    </source>
</evidence>
<keyword evidence="1" id="KW-0812">Transmembrane</keyword>
<comment type="caution">
    <text evidence="2">The sequence shown here is derived from an EMBL/GenBank/DDBJ whole genome shotgun (WGS) entry which is preliminary data.</text>
</comment>
<accession>A0A5C5XJX4</accession>
<organism evidence="2 3">
    <name type="scientific">Rubinisphaera italica</name>
    <dbReference type="NCBI Taxonomy" id="2527969"/>
    <lineage>
        <taxon>Bacteria</taxon>
        <taxon>Pseudomonadati</taxon>
        <taxon>Planctomycetota</taxon>
        <taxon>Planctomycetia</taxon>
        <taxon>Planctomycetales</taxon>
        <taxon>Planctomycetaceae</taxon>
        <taxon>Rubinisphaera</taxon>
    </lineage>
</organism>
<feature type="transmembrane region" description="Helical" evidence="1">
    <location>
        <begin position="12"/>
        <end position="34"/>
    </location>
</feature>
<feature type="transmembrane region" description="Helical" evidence="1">
    <location>
        <begin position="46"/>
        <end position="63"/>
    </location>
</feature>